<accession>A0ABN3BPV4</accession>
<evidence type="ECO:0000259" key="1">
    <source>
        <dbReference type="Pfam" id="PF04149"/>
    </source>
</evidence>
<proteinExistence type="predicted"/>
<name>A0ABN3BPV4_9ACTN</name>
<organism evidence="2 3">
    <name type="scientific">Streptomyces bangladeshensis</name>
    <dbReference type="NCBI Taxonomy" id="295352"/>
    <lineage>
        <taxon>Bacteria</taxon>
        <taxon>Bacillati</taxon>
        <taxon>Actinomycetota</taxon>
        <taxon>Actinomycetes</taxon>
        <taxon>Kitasatosporales</taxon>
        <taxon>Streptomycetaceae</taxon>
        <taxon>Streptomyces</taxon>
    </lineage>
</organism>
<protein>
    <submittedName>
        <fullName evidence="2">DUF397 domain-containing protein</fullName>
    </submittedName>
</protein>
<sequence>MRAIDLTGVRWHKSSYSNTSGGECVEVSDDLLNAADWRKSSYSNSDGGQCVEVADNLPSLVPVRDSKAPSRGALVFEAGAWAAFVDGVKRAGV</sequence>
<reference evidence="2 3" key="1">
    <citation type="journal article" date="2019" name="Int. J. Syst. Evol. Microbiol.">
        <title>The Global Catalogue of Microorganisms (GCM) 10K type strain sequencing project: providing services to taxonomists for standard genome sequencing and annotation.</title>
        <authorList>
            <consortium name="The Broad Institute Genomics Platform"/>
            <consortium name="The Broad Institute Genome Sequencing Center for Infectious Disease"/>
            <person name="Wu L."/>
            <person name="Ma J."/>
        </authorList>
    </citation>
    <scope>NUCLEOTIDE SEQUENCE [LARGE SCALE GENOMIC DNA]</scope>
    <source>
        <strain evidence="2 3">JCM 14924</strain>
    </source>
</reference>
<dbReference type="Pfam" id="PF04149">
    <property type="entry name" value="DUF397"/>
    <property type="match status" value="2"/>
</dbReference>
<dbReference type="RefSeq" id="WP_346163321.1">
    <property type="nucleotide sequence ID" value="NZ_BAAAOQ010000014.1"/>
</dbReference>
<gene>
    <name evidence="2" type="ORF">GCM10009787_42470</name>
</gene>
<dbReference type="Proteomes" id="UP001501391">
    <property type="component" value="Unassembled WGS sequence"/>
</dbReference>
<dbReference type="InterPro" id="IPR007278">
    <property type="entry name" value="DUF397"/>
</dbReference>
<dbReference type="EMBL" id="BAAAOQ010000014">
    <property type="protein sequence ID" value="GAA2198698.1"/>
    <property type="molecule type" value="Genomic_DNA"/>
</dbReference>
<evidence type="ECO:0000313" key="2">
    <source>
        <dbReference type="EMBL" id="GAA2198698.1"/>
    </source>
</evidence>
<feature type="domain" description="DUF397" evidence="1">
    <location>
        <begin position="35"/>
        <end position="89"/>
    </location>
</feature>
<comment type="caution">
    <text evidence="2">The sequence shown here is derived from an EMBL/GenBank/DDBJ whole genome shotgun (WGS) entry which is preliminary data.</text>
</comment>
<feature type="domain" description="DUF397" evidence="1">
    <location>
        <begin position="10"/>
        <end position="27"/>
    </location>
</feature>
<evidence type="ECO:0000313" key="3">
    <source>
        <dbReference type="Proteomes" id="UP001501391"/>
    </source>
</evidence>
<keyword evidence="3" id="KW-1185">Reference proteome</keyword>